<dbReference type="Gene3D" id="2.60.120.920">
    <property type="match status" value="1"/>
</dbReference>
<accession>A0ABD2LDM7</accession>
<evidence type="ECO:0000313" key="4">
    <source>
        <dbReference type="EMBL" id="KAL3113325.1"/>
    </source>
</evidence>
<proteinExistence type="predicted"/>
<feature type="compositionally biased region" description="Low complexity" evidence="2">
    <location>
        <begin position="315"/>
        <end position="336"/>
    </location>
</feature>
<feature type="region of interest" description="Disordered" evidence="2">
    <location>
        <begin position="314"/>
        <end position="347"/>
    </location>
</feature>
<dbReference type="Proteomes" id="UP001620626">
    <property type="component" value="Unassembled WGS sequence"/>
</dbReference>
<dbReference type="CDD" id="cd12885">
    <property type="entry name" value="SPRY_RanBP_like"/>
    <property type="match status" value="1"/>
</dbReference>
<comment type="caution">
    <text evidence="4">The sequence shown here is derived from an EMBL/GenBank/DDBJ whole genome shotgun (WGS) entry which is preliminary data.</text>
</comment>
<dbReference type="InterPro" id="IPR044736">
    <property type="entry name" value="Gid1/RanBPM/SPLA_SPRY"/>
</dbReference>
<feature type="region of interest" description="Disordered" evidence="2">
    <location>
        <begin position="1"/>
        <end position="75"/>
    </location>
</feature>
<organism evidence="4 5">
    <name type="scientific">Heterodera trifolii</name>
    <dbReference type="NCBI Taxonomy" id="157864"/>
    <lineage>
        <taxon>Eukaryota</taxon>
        <taxon>Metazoa</taxon>
        <taxon>Ecdysozoa</taxon>
        <taxon>Nematoda</taxon>
        <taxon>Chromadorea</taxon>
        <taxon>Rhabditida</taxon>
        <taxon>Tylenchina</taxon>
        <taxon>Tylenchomorpha</taxon>
        <taxon>Tylenchoidea</taxon>
        <taxon>Heteroderidae</taxon>
        <taxon>Heteroderinae</taxon>
        <taxon>Heterodera</taxon>
    </lineage>
</organism>
<name>A0ABD2LDM7_9BILA</name>
<dbReference type="PROSITE" id="PS50188">
    <property type="entry name" value="B302_SPRY"/>
    <property type="match status" value="1"/>
</dbReference>
<feature type="coiled-coil region" evidence="1">
    <location>
        <begin position="431"/>
        <end position="533"/>
    </location>
</feature>
<feature type="domain" description="B30.2/SPRY" evidence="3">
    <location>
        <begin position="615"/>
        <end position="823"/>
    </location>
</feature>
<dbReference type="Pfam" id="PF00622">
    <property type="entry name" value="SPRY"/>
    <property type="match status" value="1"/>
</dbReference>
<keyword evidence="5" id="KW-1185">Reference proteome</keyword>
<evidence type="ECO:0000313" key="5">
    <source>
        <dbReference type="Proteomes" id="UP001620626"/>
    </source>
</evidence>
<dbReference type="InterPro" id="IPR001870">
    <property type="entry name" value="B30.2/SPRY"/>
</dbReference>
<evidence type="ECO:0000256" key="2">
    <source>
        <dbReference type="SAM" id="MobiDB-lite"/>
    </source>
</evidence>
<protein>
    <recommendedName>
        <fullName evidence="3">B30.2/SPRY domain-containing protein</fullName>
    </recommendedName>
</protein>
<dbReference type="InterPro" id="IPR013320">
    <property type="entry name" value="ConA-like_dom_sf"/>
</dbReference>
<dbReference type="SUPFAM" id="SSF49899">
    <property type="entry name" value="Concanavalin A-like lectins/glucanases"/>
    <property type="match status" value="1"/>
</dbReference>
<dbReference type="SMART" id="SM00449">
    <property type="entry name" value="SPRY"/>
    <property type="match status" value="1"/>
</dbReference>
<evidence type="ECO:0000256" key="1">
    <source>
        <dbReference type="SAM" id="Coils"/>
    </source>
</evidence>
<dbReference type="InterPro" id="IPR003877">
    <property type="entry name" value="SPRY_dom"/>
</dbReference>
<dbReference type="InterPro" id="IPR043136">
    <property type="entry name" value="B30.2/SPRY_sf"/>
</dbReference>
<sequence>MGDIPSKEHQKMNANQMNKEDKLLDDGLSPTEKLEGDGLAAPTESLEDHGLLAPTESLEDHGLVAPTENLEDHGLAAPTENLEDHGLVAPTEKLEGDGLAAPTESLEDHGLVAPTENLEDHGLAAPTENLEDHGLVAPTESLEDHGLVAPTEKLEGDGLVALTENLEGDGLVAPTENLEGHGLAAPTESLEDHGLVAPTEKLEGDGLVAPTEKLEGDGLVAPTEKLEGDALVAPTEKLEGDGLAAPTESLEDHGLLAPTENLEDHGLAAPTENLEDHGLAAPTENLEDHGLVAPTEKLEGDGLAQILLPKEVSDQQQHNYGQQQQQEATTDQSAQQNQHMDEATNGGGEIVNQITLLWNTLGMGTVVEGEEHQKQATMLNNVQLDSAGSSQTAQMDRQMNDLHHLVVALTERLDENVSVIVQLRDEVKASEEKQTTESEQQRKDKAQLEERIWKLRNEMKALDEKHTKESDQQRMDKAQLEQRIWEHFRQRGEQLDKLETKLAEVKRQKQKEVAELREKNGEQSDRIWQLEQRLELYRNTSKYEFEKVNNVLIRQQREAEEYPHYLQHMVQQCSKSMADLREDKVRENTEQRTQQQRIDKLTKTVDELGEAQKGICAKIASVANSVGILKERIPSNRWDPNACHRDLSLCGGSERLLVQHNGEEPGFRSVFAKWAVTKIHCNSFYFEIKIIDKLSGDDIIVGLGPKHVKLDKCMGNYKCTYAYDSNGNIWLNGCRLKHRNRHSSECVGGSSSRAFVGKRVPLWGAGDVVGCGVNLSTRQLMYTKNGERIDASNLFADSIDLFACVTLYHPGDKIEANFGPNFKYNFEDDI</sequence>
<dbReference type="EMBL" id="JBICBT010000451">
    <property type="protein sequence ID" value="KAL3113325.1"/>
    <property type="molecule type" value="Genomic_DNA"/>
</dbReference>
<reference evidence="4 5" key="1">
    <citation type="submission" date="2024-10" db="EMBL/GenBank/DDBJ databases">
        <authorList>
            <person name="Kim D."/>
        </authorList>
    </citation>
    <scope>NUCLEOTIDE SEQUENCE [LARGE SCALE GENOMIC DNA]</scope>
    <source>
        <strain evidence="4">BH-2024</strain>
    </source>
</reference>
<keyword evidence="1" id="KW-0175">Coiled coil</keyword>
<dbReference type="AlphaFoldDB" id="A0ABD2LDM7"/>
<gene>
    <name evidence="4" type="ORF">niasHT_018940</name>
</gene>
<feature type="compositionally biased region" description="Basic and acidic residues" evidence="2">
    <location>
        <begin position="1"/>
        <end position="11"/>
    </location>
</feature>
<evidence type="ECO:0000259" key="3">
    <source>
        <dbReference type="PROSITE" id="PS50188"/>
    </source>
</evidence>